<evidence type="ECO:0000259" key="1">
    <source>
        <dbReference type="Pfam" id="PF00108"/>
    </source>
</evidence>
<dbReference type="CDD" id="cd00751">
    <property type="entry name" value="thiolase"/>
    <property type="match status" value="1"/>
</dbReference>
<proteinExistence type="predicted"/>
<dbReference type="GO" id="GO:0010124">
    <property type="term" value="P:phenylacetate catabolic process"/>
    <property type="evidence" value="ECO:0007669"/>
    <property type="project" value="TreeGrafter"/>
</dbReference>
<evidence type="ECO:0000313" key="2">
    <source>
        <dbReference type="EMBL" id="GAF90790.1"/>
    </source>
</evidence>
<dbReference type="PANTHER" id="PTHR43853">
    <property type="entry name" value="3-KETOACYL-COA THIOLASE, PEROXISOMAL"/>
    <property type="match status" value="1"/>
</dbReference>
<dbReference type="Pfam" id="PF00108">
    <property type="entry name" value="Thiolase_N"/>
    <property type="match status" value="1"/>
</dbReference>
<accession>X0UQL0</accession>
<organism evidence="2">
    <name type="scientific">marine sediment metagenome</name>
    <dbReference type="NCBI Taxonomy" id="412755"/>
    <lineage>
        <taxon>unclassified sequences</taxon>
        <taxon>metagenomes</taxon>
        <taxon>ecological metagenomes</taxon>
    </lineage>
</organism>
<dbReference type="PANTHER" id="PTHR43853:SF21">
    <property type="entry name" value="STEROID 3-KETOACYL-COA THIOLASE"/>
    <property type="match status" value="1"/>
</dbReference>
<dbReference type="InterPro" id="IPR020616">
    <property type="entry name" value="Thiolase_N"/>
</dbReference>
<dbReference type="GO" id="GO:0003988">
    <property type="term" value="F:acetyl-CoA C-acyltransferase activity"/>
    <property type="evidence" value="ECO:0007669"/>
    <property type="project" value="TreeGrafter"/>
</dbReference>
<dbReference type="Gene3D" id="3.40.47.10">
    <property type="match status" value="1"/>
</dbReference>
<feature type="non-terminal residue" evidence="2">
    <location>
        <position position="1"/>
    </location>
</feature>
<comment type="caution">
    <text evidence="2">The sequence shown here is derived from an EMBL/GenBank/DDBJ whole genome shotgun (WGS) entry which is preliminary data.</text>
</comment>
<dbReference type="AlphaFoldDB" id="X0UQL0"/>
<dbReference type="SUPFAM" id="SSF53901">
    <property type="entry name" value="Thiolase-like"/>
    <property type="match status" value="1"/>
</dbReference>
<name>X0UQL0_9ZZZZ</name>
<feature type="domain" description="Thiolase N-terminal" evidence="1">
    <location>
        <begin position="1"/>
        <end position="168"/>
    </location>
</feature>
<dbReference type="EMBL" id="BARS01012846">
    <property type="protein sequence ID" value="GAF90790.1"/>
    <property type="molecule type" value="Genomic_DNA"/>
</dbReference>
<gene>
    <name evidence="2" type="ORF">S01H1_22666</name>
</gene>
<feature type="non-terminal residue" evidence="2">
    <location>
        <position position="190"/>
    </location>
</feature>
<dbReference type="InterPro" id="IPR050215">
    <property type="entry name" value="Thiolase-like_sf_Thiolase"/>
</dbReference>
<dbReference type="GO" id="GO:0006635">
    <property type="term" value="P:fatty acid beta-oxidation"/>
    <property type="evidence" value="ECO:0007669"/>
    <property type="project" value="TreeGrafter"/>
</dbReference>
<dbReference type="InterPro" id="IPR002155">
    <property type="entry name" value="Thiolase"/>
</dbReference>
<dbReference type="InterPro" id="IPR016039">
    <property type="entry name" value="Thiolase-like"/>
</dbReference>
<sequence length="190" mass="19782">RFCSSGLQAIAIAAGQIALGSSDVVVAGGLESMSMVPMTGNKLSVSPEAMEKVAAVYTPMGITAENVAKQFGITREQQDTFALNSQKKASAAIEKKVFEKEIVPVNGIRYVGNEKQTFEFKVDEMPRPDTTLEGLASLKPAFSTKGSVTAGNSSPLSDGAAAALVMSGEKAKSLGLKGLGYLRSFVTVGV</sequence>
<reference evidence="2" key="1">
    <citation type="journal article" date="2014" name="Front. Microbiol.">
        <title>High frequency of phylogenetically diverse reductive dehalogenase-homologous genes in deep subseafloor sedimentary metagenomes.</title>
        <authorList>
            <person name="Kawai M."/>
            <person name="Futagami T."/>
            <person name="Toyoda A."/>
            <person name="Takaki Y."/>
            <person name="Nishi S."/>
            <person name="Hori S."/>
            <person name="Arai W."/>
            <person name="Tsubouchi T."/>
            <person name="Morono Y."/>
            <person name="Uchiyama I."/>
            <person name="Ito T."/>
            <person name="Fujiyama A."/>
            <person name="Inagaki F."/>
            <person name="Takami H."/>
        </authorList>
    </citation>
    <scope>NUCLEOTIDE SEQUENCE</scope>
    <source>
        <strain evidence="2">Expedition CK06-06</strain>
    </source>
</reference>
<protein>
    <recommendedName>
        <fullName evidence="1">Thiolase N-terminal domain-containing protein</fullName>
    </recommendedName>
</protein>
<dbReference type="GO" id="GO:0005737">
    <property type="term" value="C:cytoplasm"/>
    <property type="evidence" value="ECO:0007669"/>
    <property type="project" value="UniProtKB-ARBA"/>
</dbReference>